<feature type="transmembrane region" description="Helical" evidence="2">
    <location>
        <begin position="51"/>
        <end position="69"/>
    </location>
</feature>
<protein>
    <recommendedName>
        <fullName evidence="5">DUF4281 domain-containing protein</fullName>
    </recommendedName>
</protein>
<evidence type="ECO:0008006" key="5">
    <source>
        <dbReference type="Google" id="ProtNLM"/>
    </source>
</evidence>
<proteinExistence type="predicted"/>
<feature type="transmembrane region" description="Helical" evidence="2">
    <location>
        <begin position="131"/>
        <end position="153"/>
    </location>
</feature>
<dbReference type="PANTHER" id="PTHR34543:SF1">
    <property type="entry name" value="PROTEIN ABA DEFICIENT 4, CHLOROPLASTIC"/>
    <property type="match status" value="1"/>
</dbReference>
<feature type="transmembrane region" description="Helical" evidence="2">
    <location>
        <begin position="107"/>
        <end position="125"/>
    </location>
</feature>
<evidence type="ECO:0000313" key="4">
    <source>
        <dbReference type="Proteomes" id="UP001205105"/>
    </source>
</evidence>
<evidence type="ECO:0000256" key="1">
    <source>
        <dbReference type="SAM" id="MobiDB-lite"/>
    </source>
</evidence>
<organism evidence="3 4">
    <name type="scientific">Chlorella ohadii</name>
    <dbReference type="NCBI Taxonomy" id="2649997"/>
    <lineage>
        <taxon>Eukaryota</taxon>
        <taxon>Viridiplantae</taxon>
        <taxon>Chlorophyta</taxon>
        <taxon>core chlorophytes</taxon>
        <taxon>Trebouxiophyceae</taxon>
        <taxon>Chlorellales</taxon>
        <taxon>Chlorellaceae</taxon>
        <taxon>Chlorella clade</taxon>
        <taxon>Chlorella</taxon>
    </lineage>
</organism>
<comment type="caution">
    <text evidence="3">The sequence shown here is derived from an EMBL/GenBank/DDBJ whole genome shotgun (WGS) entry which is preliminary data.</text>
</comment>
<feature type="transmembrane region" description="Helical" evidence="2">
    <location>
        <begin position="206"/>
        <end position="226"/>
    </location>
</feature>
<sequence length="247" mass="25872">MEAAHPGTALRPSSGRVAAPPPRGCGLRPPPRHSSSGAQCSRWQPRREQRGGSAAVAAAPAAVAAAAAGPLLSPALVFDAATVLVLPFYTLMIAAPRRQLTQRLFSTPALFTAAAALYALLLAMWRPLPAIAAVVQGAASAIAAAAGSAGGPAQALRAALPSMSTFAALFGSPEITALAWVHLVLLDLLQARWVYQDGRRNNIPTWHSAVLCFMVGPLGLLCHLVTKAAMLRWRGRGGNQEYVVYRF</sequence>
<evidence type="ECO:0000256" key="2">
    <source>
        <dbReference type="SAM" id="Phobius"/>
    </source>
</evidence>
<reference evidence="3" key="1">
    <citation type="submission" date="2020-11" db="EMBL/GenBank/DDBJ databases">
        <title>Chlorella ohadii genome sequencing and assembly.</title>
        <authorList>
            <person name="Murik O."/>
            <person name="Treves H."/>
            <person name="Kedem I."/>
            <person name="Shotland Y."/>
            <person name="Kaplan A."/>
        </authorList>
    </citation>
    <scope>NUCLEOTIDE SEQUENCE</scope>
    <source>
        <strain evidence="3">1</strain>
    </source>
</reference>
<keyword evidence="2" id="KW-0812">Transmembrane</keyword>
<feature type="transmembrane region" description="Helical" evidence="2">
    <location>
        <begin position="165"/>
        <end position="186"/>
    </location>
</feature>
<dbReference type="Proteomes" id="UP001205105">
    <property type="component" value="Unassembled WGS sequence"/>
</dbReference>
<dbReference type="AlphaFoldDB" id="A0AAD5E1F7"/>
<feature type="compositionally biased region" description="Polar residues" evidence="1">
    <location>
        <begin position="33"/>
        <end position="42"/>
    </location>
</feature>
<keyword evidence="4" id="KW-1185">Reference proteome</keyword>
<keyword evidence="2" id="KW-0472">Membrane</keyword>
<evidence type="ECO:0000313" key="3">
    <source>
        <dbReference type="EMBL" id="KAI7846294.1"/>
    </source>
</evidence>
<gene>
    <name evidence="3" type="ORF">COHA_000222</name>
</gene>
<name>A0AAD5E1F7_9CHLO</name>
<keyword evidence="2" id="KW-1133">Transmembrane helix</keyword>
<dbReference type="InterPro" id="IPR025461">
    <property type="entry name" value="ABA4-like"/>
</dbReference>
<accession>A0AAD5E1F7</accession>
<dbReference type="EMBL" id="JADXDR010000005">
    <property type="protein sequence ID" value="KAI7846294.1"/>
    <property type="molecule type" value="Genomic_DNA"/>
</dbReference>
<feature type="transmembrane region" description="Helical" evidence="2">
    <location>
        <begin position="75"/>
        <end position="95"/>
    </location>
</feature>
<feature type="region of interest" description="Disordered" evidence="1">
    <location>
        <begin position="1"/>
        <end position="51"/>
    </location>
</feature>
<dbReference type="PANTHER" id="PTHR34543">
    <property type="entry name" value="PROTEIN ABA DEFICIENT 4, CHLOROPLASTIC"/>
    <property type="match status" value="1"/>
</dbReference>
<dbReference type="Pfam" id="PF14108">
    <property type="entry name" value="ABA4-like"/>
    <property type="match status" value="1"/>
</dbReference>